<proteinExistence type="predicted"/>
<keyword evidence="2" id="KW-1185">Reference proteome</keyword>
<name>M7BRD7_CHEMY</name>
<organism evidence="1 2">
    <name type="scientific">Chelonia mydas</name>
    <name type="common">Green sea-turtle</name>
    <name type="synonym">Chelonia agassizi</name>
    <dbReference type="NCBI Taxonomy" id="8469"/>
    <lineage>
        <taxon>Eukaryota</taxon>
        <taxon>Metazoa</taxon>
        <taxon>Chordata</taxon>
        <taxon>Craniata</taxon>
        <taxon>Vertebrata</taxon>
        <taxon>Euteleostomi</taxon>
        <taxon>Archelosauria</taxon>
        <taxon>Testudinata</taxon>
        <taxon>Testudines</taxon>
        <taxon>Cryptodira</taxon>
        <taxon>Durocryptodira</taxon>
        <taxon>Americhelydia</taxon>
        <taxon>Chelonioidea</taxon>
        <taxon>Cheloniidae</taxon>
        <taxon>Chelonia</taxon>
    </lineage>
</organism>
<reference evidence="2" key="1">
    <citation type="journal article" date="2013" name="Nat. Genet.">
        <title>The draft genomes of soft-shell turtle and green sea turtle yield insights into the development and evolution of the turtle-specific body plan.</title>
        <authorList>
            <person name="Wang Z."/>
            <person name="Pascual-Anaya J."/>
            <person name="Zadissa A."/>
            <person name="Li W."/>
            <person name="Niimura Y."/>
            <person name="Huang Z."/>
            <person name="Li C."/>
            <person name="White S."/>
            <person name="Xiong Z."/>
            <person name="Fang D."/>
            <person name="Wang B."/>
            <person name="Ming Y."/>
            <person name="Chen Y."/>
            <person name="Zheng Y."/>
            <person name="Kuraku S."/>
            <person name="Pignatelli M."/>
            <person name="Herrero J."/>
            <person name="Beal K."/>
            <person name="Nozawa M."/>
            <person name="Li Q."/>
            <person name="Wang J."/>
            <person name="Zhang H."/>
            <person name="Yu L."/>
            <person name="Shigenobu S."/>
            <person name="Wang J."/>
            <person name="Liu J."/>
            <person name="Flicek P."/>
            <person name="Searle S."/>
            <person name="Wang J."/>
            <person name="Kuratani S."/>
            <person name="Yin Y."/>
            <person name="Aken B."/>
            <person name="Zhang G."/>
            <person name="Irie N."/>
        </authorList>
    </citation>
    <scope>NUCLEOTIDE SEQUENCE [LARGE SCALE GENOMIC DNA]</scope>
</reference>
<evidence type="ECO:0000313" key="2">
    <source>
        <dbReference type="Proteomes" id="UP000031443"/>
    </source>
</evidence>
<dbReference type="Proteomes" id="UP000031443">
    <property type="component" value="Unassembled WGS sequence"/>
</dbReference>
<evidence type="ECO:0000313" key="1">
    <source>
        <dbReference type="EMBL" id="EMP40456.1"/>
    </source>
</evidence>
<dbReference type="EMBL" id="KB510843">
    <property type="protein sequence ID" value="EMP40456.1"/>
    <property type="molecule type" value="Genomic_DNA"/>
</dbReference>
<sequence>MLMAILYVEEPVFLGHLKLPLTPRHNGFVRGLHAGKVYLHLLGIDAAAIDGLGVNLAGLENPLNQPQIALPSILVLHRNKKHKLQFEPSGFVLILGFLKFLSFSKYRLSAAKASKSYTLAICRKTVFKEGLADRGSQWPRFAASGQWGLLEAVRAKGQSIELRCFMPADDFDDINL</sequence>
<gene>
    <name evidence="1" type="ORF">UY3_02291</name>
</gene>
<protein>
    <submittedName>
        <fullName evidence="1">Uncharacterized protein</fullName>
    </submittedName>
</protein>
<dbReference type="AlphaFoldDB" id="M7BRD7"/>
<accession>M7BRD7</accession>